<dbReference type="GO" id="GO:0007155">
    <property type="term" value="P:cell adhesion"/>
    <property type="evidence" value="ECO:0007669"/>
    <property type="project" value="InterPro"/>
</dbReference>
<proteinExistence type="inferred from homology"/>
<protein>
    <recommendedName>
        <fullName evidence="5">Flagellar hook-associated protein 2</fullName>
        <shortName evidence="5">HAP2</shortName>
    </recommendedName>
    <alternativeName>
        <fullName evidence="5">Flagellar cap protein</fullName>
    </alternativeName>
</protein>
<dbReference type="GO" id="GO:0009424">
    <property type="term" value="C:bacterial-type flagellum hook"/>
    <property type="evidence" value="ECO:0007669"/>
    <property type="project" value="UniProtKB-UniRule"/>
</dbReference>
<evidence type="ECO:0000256" key="4">
    <source>
        <dbReference type="ARBA" id="ARBA00023143"/>
    </source>
</evidence>
<feature type="domain" description="Flagellar hook-associated protein 2 C-terminal" evidence="7">
    <location>
        <begin position="235"/>
        <end position="459"/>
    </location>
</feature>
<evidence type="ECO:0000256" key="5">
    <source>
        <dbReference type="RuleBase" id="RU362066"/>
    </source>
</evidence>
<evidence type="ECO:0000259" key="7">
    <source>
        <dbReference type="Pfam" id="PF07195"/>
    </source>
</evidence>
<dbReference type="PANTHER" id="PTHR30288:SF0">
    <property type="entry name" value="FLAGELLAR HOOK-ASSOCIATED PROTEIN 2"/>
    <property type="match status" value="1"/>
</dbReference>
<evidence type="ECO:0000256" key="1">
    <source>
        <dbReference type="ARBA" id="ARBA00009764"/>
    </source>
</evidence>
<keyword evidence="5" id="KW-0964">Secreted</keyword>
<organism evidence="8 9">
    <name type="scientific">Chromobacterium violaceum</name>
    <dbReference type="NCBI Taxonomy" id="536"/>
    <lineage>
        <taxon>Bacteria</taxon>
        <taxon>Pseudomonadati</taxon>
        <taxon>Pseudomonadota</taxon>
        <taxon>Betaproteobacteria</taxon>
        <taxon>Neisseriales</taxon>
        <taxon>Chromobacteriaceae</taxon>
        <taxon>Chromobacterium</taxon>
    </lineage>
</organism>
<name>A0A202B810_CHRVL</name>
<evidence type="ECO:0000256" key="3">
    <source>
        <dbReference type="ARBA" id="ARBA00023054"/>
    </source>
</evidence>
<keyword evidence="4 5" id="KW-0975">Bacterial flagellum</keyword>
<feature type="domain" description="Flagellar hook-associated protein 2 N-terminal" evidence="6">
    <location>
        <begin position="22"/>
        <end position="115"/>
    </location>
</feature>
<dbReference type="Proteomes" id="UP000196342">
    <property type="component" value="Unassembled WGS sequence"/>
</dbReference>
<comment type="subcellular location">
    <subcellularLocation>
        <location evidence="5">Secreted</location>
    </subcellularLocation>
    <subcellularLocation>
        <location evidence="5">Bacterial flagellum</location>
    </subcellularLocation>
</comment>
<dbReference type="AlphaFoldDB" id="A0A202B810"/>
<dbReference type="Pfam" id="PF07195">
    <property type="entry name" value="FliD_C"/>
    <property type="match status" value="1"/>
</dbReference>
<accession>A0A202B810</accession>
<dbReference type="PANTHER" id="PTHR30288">
    <property type="entry name" value="FLAGELLAR CAP/ASSEMBLY PROTEIN FLID"/>
    <property type="match status" value="1"/>
</dbReference>
<reference evidence="8 9" key="1">
    <citation type="submission" date="2017-05" db="EMBL/GenBank/DDBJ databases">
        <title>Chromobacterium violaceum GHPS1 isolated from Hydrocarbon polluted soil in French Guiana display an awesome secondary metabolite arsenal and a battery of drug and heavy-metal-resistance and detoxification of xenobiotics proteins.</title>
        <authorList>
            <person name="Belbahri L."/>
        </authorList>
    </citation>
    <scope>NUCLEOTIDE SEQUENCE [LARGE SCALE GENOMIC DNA]</scope>
    <source>
        <strain evidence="8 9">GHPS1</strain>
    </source>
</reference>
<dbReference type="GO" id="GO:0009421">
    <property type="term" value="C:bacterial-type flagellum filament cap"/>
    <property type="evidence" value="ECO:0007669"/>
    <property type="project" value="InterPro"/>
</dbReference>
<comment type="subunit">
    <text evidence="2 5">Homopentamer.</text>
</comment>
<comment type="similarity">
    <text evidence="1 5">Belongs to the FliD family.</text>
</comment>
<dbReference type="InterPro" id="IPR040026">
    <property type="entry name" value="FliD"/>
</dbReference>
<dbReference type="GO" id="GO:0005576">
    <property type="term" value="C:extracellular region"/>
    <property type="evidence" value="ECO:0007669"/>
    <property type="project" value="UniProtKB-SubCell"/>
</dbReference>
<dbReference type="EMBL" id="NHOO01000010">
    <property type="protein sequence ID" value="OVE47706.1"/>
    <property type="molecule type" value="Genomic_DNA"/>
</dbReference>
<gene>
    <name evidence="8" type="ORF">CBW21_13690</name>
</gene>
<dbReference type="GO" id="GO:0071973">
    <property type="term" value="P:bacterial-type flagellum-dependent cell motility"/>
    <property type="evidence" value="ECO:0007669"/>
    <property type="project" value="TreeGrafter"/>
</dbReference>
<sequence length="469" mass="47436">MADQAAPGDDVMSSISASAGPLDVQSIVSQLIQADSQPLAQSRQRASTYQSELSVIGQVSSALSALQSAASTLQSGSFLQQFSATSSDSTVASVSTSSGGAAGTYVLNVSQLAKSRQLVFDQNPNGSAITDQNAAISGAPSSLSFSVGGASSTVQLGSNASLSSIANSINGAGIGVNASIVQYNNTYSLVLSSAQAGPGNAFSITAGGTDSNNTSGNTLAGLQQSATAASESANAQSALMTVNGVNVSSDSNSVTSVVNGATINLEKTGQVTINMAQSTTNITNTLQTFINAYNQVITTTASATQSHTTVGSTPTNTDISGDLTSLQEHMASILGTPVKGVDATSSYAYLAQVGITQKADGTLTLDSSAFNAALTANPSAVANLFGNSQNTGVANVFNTTINSLLGPNGLITSNQTNLNSKVTAEQQLQERLQNQLNNEQTSLLTEYSNLNSELAQMQQASSSMANLIA</sequence>
<dbReference type="Pfam" id="PF02465">
    <property type="entry name" value="FliD_N"/>
    <property type="match status" value="1"/>
</dbReference>
<comment type="caution">
    <text evidence="8">The sequence shown here is derived from an EMBL/GenBank/DDBJ whole genome shotgun (WGS) entry which is preliminary data.</text>
</comment>
<evidence type="ECO:0000313" key="8">
    <source>
        <dbReference type="EMBL" id="OVE47706.1"/>
    </source>
</evidence>
<evidence type="ECO:0000313" key="9">
    <source>
        <dbReference type="Proteomes" id="UP000196342"/>
    </source>
</evidence>
<dbReference type="InterPro" id="IPR010809">
    <property type="entry name" value="FliD_C"/>
</dbReference>
<keyword evidence="3" id="KW-0175">Coiled coil</keyword>
<evidence type="ECO:0000259" key="6">
    <source>
        <dbReference type="Pfam" id="PF02465"/>
    </source>
</evidence>
<keyword evidence="9" id="KW-1185">Reference proteome</keyword>
<dbReference type="InterPro" id="IPR003481">
    <property type="entry name" value="FliD_N"/>
</dbReference>
<comment type="function">
    <text evidence="5">Required for morphogenesis and for the elongation of the flagellar filament by facilitating polymerization of the flagellin monomers at the tip of growing filament. Forms a capping structure, which prevents flagellin subunits (transported through the central channel of the flagellum) from leaking out without polymerization at the distal end.</text>
</comment>
<evidence type="ECO:0000256" key="2">
    <source>
        <dbReference type="ARBA" id="ARBA00011255"/>
    </source>
</evidence>